<reference evidence="1 2" key="1">
    <citation type="journal article" date="2015" name="Genome Biol.">
        <title>Comparative genomics of Steinernema reveals deeply conserved gene regulatory networks.</title>
        <authorList>
            <person name="Dillman A.R."/>
            <person name="Macchietto M."/>
            <person name="Porter C.F."/>
            <person name="Rogers A."/>
            <person name="Williams B."/>
            <person name="Antoshechkin I."/>
            <person name="Lee M.M."/>
            <person name="Goodwin Z."/>
            <person name="Lu X."/>
            <person name="Lewis E.E."/>
            <person name="Goodrich-Blair H."/>
            <person name="Stock S.P."/>
            <person name="Adams B.J."/>
            <person name="Sternberg P.W."/>
            <person name="Mortazavi A."/>
        </authorList>
    </citation>
    <scope>NUCLEOTIDE SEQUENCE [LARGE SCALE GENOMIC DNA]</scope>
    <source>
        <strain evidence="1 2">ALL</strain>
    </source>
</reference>
<evidence type="ECO:0000313" key="2">
    <source>
        <dbReference type="Proteomes" id="UP000298663"/>
    </source>
</evidence>
<proteinExistence type="predicted"/>
<comment type="caution">
    <text evidence="1">The sequence shown here is derived from an EMBL/GenBank/DDBJ whole genome shotgun (WGS) entry which is preliminary data.</text>
</comment>
<name>A0A4U5P0W1_STECR</name>
<sequence>MKDWDDDEFLGPTKTEQALVDQQVIQAFQENVRIRKGRLEVPLIFNEDCEDNLAMVMKRLESLKKKLKKDPKA</sequence>
<reference evidence="1 2" key="2">
    <citation type="journal article" date="2019" name="G3 (Bethesda)">
        <title>Hybrid Assembly of the Genome of the Entomopathogenic Nematode Steinernema carpocapsae Identifies the X-Chromosome.</title>
        <authorList>
            <person name="Serra L."/>
            <person name="Macchietto M."/>
            <person name="Macias-Munoz A."/>
            <person name="McGill C.J."/>
            <person name="Rodriguez I.M."/>
            <person name="Rodriguez B."/>
            <person name="Murad R."/>
            <person name="Mortazavi A."/>
        </authorList>
    </citation>
    <scope>NUCLEOTIDE SEQUENCE [LARGE SCALE GENOMIC DNA]</scope>
    <source>
        <strain evidence="1 2">ALL</strain>
    </source>
</reference>
<organism evidence="1 2">
    <name type="scientific">Steinernema carpocapsae</name>
    <name type="common">Entomopathogenic nematode</name>
    <dbReference type="NCBI Taxonomy" id="34508"/>
    <lineage>
        <taxon>Eukaryota</taxon>
        <taxon>Metazoa</taxon>
        <taxon>Ecdysozoa</taxon>
        <taxon>Nematoda</taxon>
        <taxon>Chromadorea</taxon>
        <taxon>Rhabditida</taxon>
        <taxon>Tylenchina</taxon>
        <taxon>Panagrolaimomorpha</taxon>
        <taxon>Strongyloidoidea</taxon>
        <taxon>Steinernematidae</taxon>
        <taxon>Steinernema</taxon>
    </lineage>
</organism>
<accession>A0A4U5P0W1</accession>
<keyword evidence="2" id="KW-1185">Reference proteome</keyword>
<evidence type="ECO:0000313" key="1">
    <source>
        <dbReference type="EMBL" id="TKR89588.1"/>
    </source>
</evidence>
<dbReference type="Proteomes" id="UP000298663">
    <property type="component" value="Unassembled WGS sequence"/>
</dbReference>
<protein>
    <submittedName>
        <fullName evidence="1">Uncharacterized protein</fullName>
    </submittedName>
</protein>
<dbReference type="AlphaFoldDB" id="A0A4U5P0W1"/>
<dbReference type="EMBL" id="AZBU02000003">
    <property type="protein sequence ID" value="TKR89588.1"/>
    <property type="molecule type" value="Genomic_DNA"/>
</dbReference>
<gene>
    <name evidence="1" type="ORF">L596_013667</name>
</gene>